<dbReference type="OrthoDB" id="9812701at2"/>
<evidence type="ECO:0000256" key="4">
    <source>
        <dbReference type="ARBA" id="ARBA00022692"/>
    </source>
</evidence>
<feature type="region of interest" description="Disordered" evidence="8">
    <location>
        <begin position="1"/>
        <end position="21"/>
    </location>
</feature>
<dbReference type="PROSITE" id="PS50928">
    <property type="entry name" value="ABC_TM1"/>
    <property type="match status" value="1"/>
</dbReference>
<dbReference type="GO" id="GO:0005886">
    <property type="term" value="C:plasma membrane"/>
    <property type="evidence" value="ECO:0007669"/>
    <property type="project" value="UniProtKB-SubCell"/>
</dbReference>
<name>A0A1R4JSV0_9MICO</name>
<keyword evidence="2 7" id="KW-0813">Transport</keyword>
<keyword evidence="4 7" id="KW-0812">Transmembrane</keyword>
<keyword evidence="3" id="KW-1003">Cell membrane</keyword>
<dbReference type="InterPro" id="IPR035906">
    <property type="entry name" value="MetI-like_sf"/>
</dbReference>
<protein>
    <submittedName>
        <fullName evidence="10">Dipeptide transport system permease protein DppC (TC 3.A.1.5.2)</fullName>
    </submittedName>
</protein>
<evidence type="ECO:0000256" key="8">
    <source>
        <dbReference type="SAM" id="MobiDB-lite"/>
    </source>
</evidence>
<reference evidence="11" key="1">
    <citation type="submission" date="2017-02" db="EMBL/GenBank/DDBJ databases">
        <authorList>
            <person name="Dridi B."/>
        </authorList>
    </citation>
    <scope>NUCLEOTIDE SEQUENCE [LARGE SCALE GENOMIC DNA]</scope>
    <source>
        <strain evidence="11">EB411</strain>
    </source>
</reference>
<feature type="transmembrane region" description="Helical" evidence="7">
    <location>
        <begin position="209"/>
        <end position="236"/>
    </location>
</feature>
<dbReference type="AlphaFoldDB" id="A0A1R4JSV0"/>
<comment type="similarity">
    <text evidence="7">Belongs to the binding-protein-dependent transport system permease family.</text>
</comment>
<evidence type="ECO:0000256" key="2">
    <source>
        <dbReference type="ARBA" id="ARBA00022448"/>
    </source>
</evidence>
<proteinExistence type="inferred from homology"/>
<keyword evidence="6 7" id="KW-0472">Membrane</keyword>
<feature type="transmembrane region" description="Helical" evidence="7">
    <location>
        <begin position="30"/>
        <end position="52"/>
    </location>
</feature>
<accession>A0A1R4JSV0</accession>
<evidence type="ECO:0000256" key="3">
    <source>
        <dbReference type="ARBA" id="ARBA00022475"/>
    </source>
</evidence>
<evidence type="ECO:0000313" key="11">
    <source>
        <dbReference type="Proteomes" id="UP000196778"/>
    </source>
</evidence>
<evidence type="ECO:0000259" key="9">
    <source>
        <dbReference type="PROSITE" id="PS50928"/>
    </source>
</evidence>
<organism evidence="10 11">
    <name type="scientific">Mycetocola reblochoni REB411</name>
    <dbReference type="NCBI Taxonomy" id="1255698"/>
    <lineage>
        <taxon>Bacteria</taxon>
        <taxon>Bacillati</taxon>
        <taxon>Actinomycetota</taxon>
        <taxon>Actinomycetes</taxon>
        <taxon>Micrococcales</taxon>
        <taxon>Microbacteriaceae</taxon>
        <taxon>Mycetocola</taxon>
    </lineage>
</organism>
<evidence type="ECO:0000256" key="1">
    <source>
        <dbReference type="ARBA" id="ARBA00004651"/>
    </source>
</evidence>
<dbReference type="Pfam" id="PF00528">
    <property type="entry name" value="BPD_transp_1"/>
    <property type="match status" value="1"/>
</dbReference>
<sequence>MSAPRLGRARHPPLPRTASRRPGRAARLGVLGWTGAALVTVVLLVALVSLLWTPYPPQAADPYARWAAPGGSHLLGTDASGRDVLSLLMAGARTALLVAVLGGALAGLTGVLLGAVGALTPHRVRTATAVLIDVLLAFPTVLLAMLLASVLGGSLGVVIGAVGLGFGVTIARVLRGEFRTAAASDYVLAARAAGMGPVRILRDHQLPAVSGVLIVQLSWTMALAVLAEAGLSYLGYGAGPEVASWGRMLADMQSYLAVYPLTVLWPGLAVTLTGLGFTLLGDGLRDAGGRR</sequence>
<dbReference type="RefSeq" id="WP_087137424.1">
    <property type="nucleotide sequence ID" value="NZ_FUKR01000053.1"/>
</dbReference>
<feature type="domain" description="ABC transmembrane type-1" evidence="9">
    <location>
        <begin position="92"/>
        <end position="281"/>
    </location>
</feature>
<evidence type="ECO:0000256" key="5">
    <source>
        <dbReference type="ARBA" id="ARBA00022989"/>
    </source>
</evidence>
<feature type="transmembrane region" description="Helical" evidence="7">
    <location>
        <begin position="154"/>
        <end position="174"/>
    </location>
</feature>
<dbReference type="EMBL" id="FUKR01000053">
    <property type="protein sequence ID" value="SJN35160.1"/>
    <property type="molecule type" value="Genomic_DNA"/>
</dbReference>
<dbReference type="Gene3D" id="1.10.3720.10">
    <property type="entry name" value="MetI-like"/>
    <property type="match status" value="1"/>
</dbReference>
<gene>
    <name evidence="10" type="ORF">FM119_09270</name>
</gene>
<dbReference type="CDD" id="cd06261">
    <property type="entry name" value="TM_PBP2"/>
    <property type="match status" value="1"/>
</dbReference>
<dbReference type="Proteomes" id="UP000196778">
    <property type="component" value="Unassembled WGS sequence"/>
</dbReference>
<evidence type="ECO:0000256" key="7">
    <source>
        <dbReference type="RuleBase" id="RU363032"/>
    </source>
</evidence>
<dbReference type="GO" id="GO:0055085">
    <property type="term" value="P:transmembrane transport"/>
    <property type="evidence" value="ECO:0007669"/>
    <property type="project" value="InterPro"/>
</dbReference>
<keyword evidence="11" id="KW-1185">Reference proteome</keyword>
<dbReference type="InterPro" id="IPR050366">
    <property type="entry name" value="BP-dependent_transpt_permease"/>
</dbReference>
<feature type="transmembrane region" description="Helical" evidence="7">
    <location>
        <begin position="95"/>
        <end position="119"/>
    </location>
</feature>
<feature type="transmembrane region" description="Helical" evidence="7">
    <location>
        <begin position="256"/>
        <end position="281"/>
    </location>
</feature>
<keyword evidence="5 7" id="KW-1133">Transmembrane helix</keyword>
<feature type="transmembrane region" description="Helical" evidence="7">
    <location>
        <begin position="126"/>
        <end position="148"/>
    </location>
</feature>
<dbReference type="PANTHER" id="PTHR43386">
    <property type="entry name" value="OLIGOPEPTIDE TRANSPORT SYSTEM PERMEASE PROTEIN APPC"/>
    <property type="match status" value="1"/>
</dbReference>
<evidence type="ECO:0000313" key="10">
    <source>
        <dbReference type="EMBL" id="SJN35160.1"/>
    </source>
</evidence>
<dbReference type="InterPro" id="IPR000515">
    <property type="entry name" value="MetI-like"/>
</dbReference>
<dbReference type="PANTHER" id="PTHR43386:SF1">
    <property type="entry name" value="D,D-DIPEPTIDE TRANSPORT SYSTEM PERMEASE PROTEIN DDPC-RELATED"/>
    <property type="match status" value="1"/>
</dbReference>
<evidence type="ECO:0000256" key="6">
    <source>
        <dbReference type="ARBA" id="ARBA00023136"/>
    </source>
</evidence>
<comment type="subcellular location">
    <subcellularLocation>
        <location evidence="1 7">Cell membrane</location>
        <topology evidence="1 7">Multi-pass membrane protein</topology>
    </subcellularLocation>
</comment>
<dbReference type="SUPFAM" id="SSF161098">
    <property type="entry name" value="MetI-like"/>
    <property type="match status" value="1"/>
</dbReference>
<feature type="compositionally biased region" description="Basic residues" evidence="8">
    <location>
        <begin position="7"/>
        <end position="21"/>
    </location>
</feature>